<dbReference type="Proteomes" id="UP000245207">
    <property type="component" value="Unassembled WGS sequence"/>
</dbReference>
<gene>
    <name evidence="6" type="ORF">CTI12_AA015640</name>
</gene>
<dbReference type="PANTHER" id="PTHR33402">
    <property type="entry name" value="VQ MOTIF-CONTAINING PROTEIN 11-LIKE"/>
    <property type="match status" value="1"/>
</dbReference>
<protein>
    <submittedName>
        <fullName evidence="6">Myosin-M heavy chain</fullName>
    </submittedName>
</protein>
<dbReference type="InterPro" id="IPR008889">
    <property type="entry name" value="VQ"/>
</dbReference>
<feature type="domain" description="VQ" evidence="5">
    <location>
        <begin position="33"/>
        <end position="57"/>
    </location>
</feature>
<keyword evidence="3" id="KW-0539">Nucleus</keyword>
<evidence type="ECO:0000259" key="5">
    <source>
        <dbReference type="Pfam" id="PF05678"/>
    </source>
</evidence>
<dbReference type="AlphaFoldDB" id="A0A2U1QL06"/>
<evidence type="ECO:0000313" key="7">
    <source>
        <dbReference type="Proteomes" id="UP000245207"/>
    </source>
</evidence>
<reference evidence="6 7" key="1">
    <citation type="journal article" date="2018" name="Mol. Plant">
        <title>The genome of Artemisia annua provides insight into the evolution of Asteraceae family and artemisinin biosynthesis.</title>
        <authorList>
            <person name="Shen Q."/>
            <person name="Zhang L."/>
            <person name="Liao Z."/>
            <person name="Wang S."/>
            <person name="Yan T."/>
            <person name="Shi P."/>
            <person name="Liu M."/>
            <person name="Fu X."/>
            <person name="Pan Q."/>
            <person name="Wang Y."/>
            <person name="Lv Z."/>
            <person name="Lu X."/>
            <person name="Zhang F."/>
            <person name="Jiang W."/>
            <person name="Ma Y."/>
            <person name="Chen M."/>
            <person name="Hao X."/>
            <person name="Li L."/>
            <person name="Tang Y."/>
            <person name="Lv G."/>
            <person name="Zhou Y."/>
            <person name="Sun X."/>
            <person name="Brodelius P.E."/>
            <person name="Rose J.K.C."/>
            <person name="Tang K."/>
        </authorList>
    </citation>
    <scope>NUCLEOTIDE SEQUENCE [LARGE SCALE GENOMIC DNA]</scope>
    <source>
        <strain evidence="7">cv. Huhao1</strain>
        <tissue evidence="6">Leaf</tissue>
    </source>
</reference>
<dbReference type="OrthoDB" id="784396at2759"/>
<comment type="subcellular location">
    <subcellularLocation>
        <location evidence="1">Nucleus</location>
    </subcellularLocation>
</comment>
<accession>A0A2U1QL06</accession>
<dbReference type="InterPro" id="IPR039611">
    <property type="entry name" value="VQ_4/11/13/19/31/33"/>
</dbReference>
<evidence type="ECO:0000256" key="3">
    <source>
        <dbReference type="ARBA" id="ARBA00023242"/>
    </source>
</evidence>
<evidence type="ECO:0000256" key="1">
    <source>
        <dbReference type="ARBA" id="ARBA00004123"/>
    </source>
</evidence>
<feature type="region of interest" description="Disordered" evidence="4">
    <location>
        <begin position="1"/>
        <end position="31"/>
    </location>
</feature>
<dbReference type="Pfam" id="PF05678">
    <property type="entry name" value="VQ"/>
    <property type="match status" value="1"/>
</dbReference>
<name>A0A2U1QL06_ARTAN</name>
<evidence type="ECO:0000256" key="4">
    <source>
        <dbReference type="SAM" id="MobiDB-lite"/>
    </source>
</evidence>
<dbReference type="PANTHER" id="PTHR33402:SF16">
    <property type="entry name" value="VQ MOTIF-CONTAINING PROTEIN 13-RELATED"/>
    <property type="match status" value="1"/>
</dbReference>
<evidence type="ECO:0000313" key="6">
    <source>
        <dbReference type="EMBL" id="PWA98704.1"/>
    </source>
</evidence>
<dbReference type="EMBL" id="PKPP01000053">
    <property type="protein sequence ID" value="PWA98704.1"/>
    <property type="molecule type" value="Genomic_DNA"/>
</dbReference>
<dbReference type="GO" id="GO:0005634">
    <property type="term" value="C:nucleus"/>
    <property type="evidence" value="ECO:0007669"/>
    <property type="project" value="UniProtKB-SubCell"/>
</dbReference>
<organism evidence="6 7">
    <name type="scientific">Artemisia annua</name>
    <name type="common">Sweet wormwood</name>
    <dbReference type="NCBI Taxonomy" id="35608"/>
    <lineage>
        <taxon>Eukaryota</taxon>
        <taxon>Viridiplantae</taxon>
        <taxon>Streptophyta</taxon>
        <taxon>Embryophyta</taxon>
        <taxon>Tracheophyta</taxon>
        <taxon>Spermatophyta</taxon>
        <taxon>Magnoliopsida</taxon>
        <taxon>eudicotyledons</taxon>
        <taxon>Gunneridae</taxon>
        <taxon>Pentapetalae</taxon>
        <taxon>asterids</taxon>
        <taxon>campanulids</taxon>
        <taxon>Asterales</taxon>
        <taxon>Asteraceae</taxon>
        <taxon>Asteroideae</taxon>
        <taxon>Anthemideae</taxon>
        <taxon>Artemisiinae</taxon>
        <taxon>Artemisia</taxon>
    </lineage>
</organism>
<feature type="compositionally biased region" description="Polar residues" evidence="4">
    <location>
        <begin position="9"/>
        <end position="31"/>
    </location>
</feature>
<sequence length="146" mass="16223">MENYHHRPSTTVNHQSPPLNPITINDPNNSCNPTTFIQTDPSSFKQVVQLLTGKQPTRPDSVTRTHFKKPSTKLYERRPFSKSFNISPLVNSGGVFSPEVCDSVFQQIVVEEAVYSENCLFFDVFNIIVAMGSAGLDGVTAGFQSR</sequence>
<keyword evidence="7" id="KW-1185">Reference proteome</keyword>
<evidence type="ECO:0000256" key="2">
    <source>
        <dbReference type="ARBA" id="ARBA00022553"/>
    </source>
</evidence>
<proteinExistence type="predicted"/>
<keyword evidence="2" id="KW-0597">Phosphoprotein</keyword>
<comment type="caution">
    <text evidence="6">The sequence shown here is derived from an EMBL/GenBank/DDBJ whole genome shotgun (WGS) entry which is preliminary data.</text>
</comment>